<reference evidence="1" key="1">
    <citation type="journal article" date="2015" name="Nature">
        <title>Complex archaea that bridge the gap between prokaryotes and eukaryotes.</title>
        <authorList>
            <person name="Spang A."/>
            <person name="Saw J.H."/>
            <person name="Jorgensen S.L."/>
            <person name="Zaremba-Niedzwiedzka K."/>
            <person name="Martijn J."/>
            <person name="Lind A.E."/>
            <person name="van Eijk R."/>
            <person name="Schleper C."/>
            <person name="Guy L."/>
            <person name="Ettema T.J."/>
        </authorList>
    </citation>
    <scope>NUCLEOTIDE SEQUENCE</scope>
</reference>
<gene>
    <name evidence="1" type="ORF">LCGC14_1395620</name>
</gene>
<protein>
    <submittedName>
        <fullName evidence="1">Uncharacterized protein</fullName>
    </submittedName>
</protein>
<dbReference type="EMBL" id="LAZR01009064">
    <property type="protein sequence ID" value="KKM74905.1"/>
    <property type="molecule type" value="Genomic_DNA"/>
</dbReference>
<comment type="caution">
    <text evidence="1">The sequence shown here is derived from an EMBL/GenBank/DDBJ whole genome shotgun (WGS) entry which is preliminary data.</text>
</comment>
<proteinExistence type="predicted"/>
<organism evidence="1">
    <name type="scientific">marine sediment metagenome</name>
    <dbReference type="NCBI Taxonomy" id="412755"/>
    <lineage>
        <taxon>unclassified sequences</taxon>
        <taxon>metagenomes</taxon>
        <taxon>ecological metagenomes</taxon>
    </lineage>
</organism>
<evidence type="ECO:0000313" key="1">
    <source>
        <dbReference type="EMBL" id="KKM74905.1"/>
    </source>
</evidence>
<accession>A0A0F9ME77</accession>
<dbReference type="AlphaFoldDB" id="A0A0F9ME77"/>
<sequence length="121" mass="14105">MSQQIMHNTVNVQNLPTYQQARKVMCQFYNQHARPTRTSTVYIDFWANSTPTSGVRDIRIRVYIGTQAVVDQVIGQFLAFVAGQLPKGSYKVYSHQWHVRNLSNPRLKHNCAKVYYRSTQR</sequence>
<name>A0A0F9ME77_9ZZZZ</name>